<dbReference type="InterPro" id="IPR001890">
    <property type="entry name" value="RNA-binding_CRM"/>
</dbReference>
<feature type="domain" description="CRM" evidence="3">
    <location>
        <begin position="4"/>
        <end position="100"/>
    </location>
</feature>
<organism evidence="4 5">
    <name type="scientific">Hydrogenophaga palleronii</name>
    <dbReference type="NCBI Taxonomy" id="65655"/>
    <lineage>
        <taxon>Bacteria</taxon>
        <taxon>Pseudomonadati</taxon>
        <taxon>Pseudomonadota</taxon>
        <taxon>Betaproteobacteria</taxon>
        <taxon>Burkholderiales</taxon>
        <taxon>Comamonadaceae</taxon>
        <taxon>Hydrogenophaga</taxon>
    </lineage>
</organism>
<dbReference type="PANTHER" id="PTHR40065:SF3">
    <property type="entry name" value="RNA-BINDING PROTEIN YHBY"/>
    <property type="match status" value="1"/>
</dbReference>
<protein>
    <submittedName>
        <fullName evidence="4">YhbY family RNA-binding protein</fullName>
    </submittedName>
</protein>
<dbReference type="Gene3D" id="3.30.110.60">
    <property type="entry name" value="YhbY-like"/>
    <property type="match status" value="1"/>
</dbReference>
<dbReference type="Proteomes" id="UP001265700">
    <property type="component" value="Unassembled WGS sequence"/>
</dbReference>
<comment type="caution">
    <text evidence="4">The sequence shown here is derived from an EMBL/GenBank/DDBJ whole genome shotgun (WGS) entry which is preliminary data.</text>
</comment>
<dbReference type="InterPro" id="IPR035920">
    <property type="entry name" value="YhbY-like_sf"/>
</dbReference>
<dbReference type="InterPro" id="IPR051925">
    <property type="entry name" value="RNA-binding_domain"/>
</dbReference>
<gene>
    <name evidence="4" type="ORF">J2W49_001399</name>
</gene>
<evidence type="ECO:0000259" key="3">
    <source>
        <dbReference type="PROSITE" id="PS51295"/>
    </source>
</evidence>
<dbReference type="PROSITE" id="PS51295">
    <property type="entry name" value="CRM"/>
    <property type="match status" value="1"/>
</dbReference>
<evidence type="ECO:0000313" key="4">
    <source>
        <dbReference type="EMBL" id="MDR7149450.1"/>
    </source>
</evidence>
<dbReference type="Pfam" id="PF01985">
    <property type="entry name" value="CRS1_YhbY"/>
    <property type="match status" value="1"/>
</dbReference>
<keyword evidence="5" id="KW-1185">Reference proteome</keyword>
<sequence length="156" mass="17252">MPQITLTPAQRKLHRADAHHLDPVVLVGGDGLSPAVKKEVDAALTAHGLIKVRVFSDDRAARESMLQTLTEELNAAPIQHIGKLLVLWREMPEKVKVVDEDRKPGPRDVKVLKFSKRGGQRPEVKVVRVLGNQRLTTGGQVKRAKVVKKSIKKSAQ</sequence>
<dbReference type="RefSeq" id="WP_310313425.1">
    <property type="nucleotide sequence ID" value="NZ_JAVDWU010000002.1"/>
</dbReference>
<dbReference type="EMBL" id="JAVDWU010000002">
    <property type="protein sequence ID" value="MDR7149450.1"/>
    <property type="molecule type" value="Genomic_DNA"/>
</dbReference>
<name>A0ABU1WJJ6_9BURK</name>
<dbReference type="SUPFAM" id="SSF75471">
    <property type="entry name" value="YhbY-like"/>
    <property type="match status" value="1"/>
</dbReference>
<dbReference type="PANTHER" id="PTHR40065">
    <property type="entry name" value="RNA-BINDING PROTEIN YHBY"/>
    <property type="match status" value="1"/>
</dbReference>
<proteinExistence type="predicted"/>
<reference evidence="4 5" key="1">
    <citation type="submission" date="2023-07" db="EMBL/GenBank/DDBJ databases">
        <title>Sorghum-associated microbial communities from plants grown in Nebraska, USA.</title>
        <authorList>
            <person name="Schachtman D."/>
        </authorList>
    </citation>
    <scope>NUCLEOTIDE SEQUENCE [LARGE SCALE GENOMIC DNA]</scope>
    <source>
        <strain evidence="4 5">4249</strain>
    </source>
</reference>
<dbReference type="SMART" id="SM01103">
    <property type="entry name" value="CRS1_YhbY"/>
    <property type="match status" value="1"/>
</dbReference>
<evidence type="ECO:0000256" key="2">
    <source>
        <dbReference type="PROSITE-ProRule" id="PRU00626"/>
    </source>
</evidence>
<keyword evidence="1 2" id="KW-0694">RNA-binding</keyword>
<evidence type="ECO:0000256" key="1">
    <source>
        <dbReference type="ARBA" id="ARBA00022884"/>
    </source>
</evidence>
<evidence type="ECO:0000313" key="5">
    <source>
        <dbReference type="Proteomes" id="UP001265700"/>
    </source>
</evidence>
<accession>A0ABU1WJJ6</accession>